<organism evidence="1 2">
    <name type="scientific">Dysosmobacter welbionis</name>
    <dbReference type="NCBI Taxonomy" id="2093857"/>
    <lineage>
        <taxon>Bacteria</taxon>
        <taxon>Bacillati</taxon>
        <taxon>Bacillota</taxon>
        <taxon>Clostridia</taxon>
        <taxon>Eubacteriales</taxon>
        <taxon>Oscillospiraceae</taxon>
        <taxon>Dysosmobacter</taxon>
    </lineage>
</organism>
<evidence type="ECO:0008006" key="3">
    <source>
        <dbReference type="Google" id="ProtNLM"/>
    </source>
</evidence>
<dbReference type="Proteomes" id="UP000298642">
    <property type="component" value="Chromosome"/>
</dbReference>
<evidence type="ECO:0000313" key="1">
    <source>
        <dbReference type="EMBL" id="QCI60992.1"/>
    </source>
</evidence>
<gene>
    <name evidence="1" type="ORF">EIO64_07585</name>
</gene>
<sequence>MTAREVDFVTRFNDNWEALRNILGIMRPIRKTPGTQLISYTASVDLEDGEVGPGEVIPYSKTTIVQAKKDDITIQKYAKAVPIEDVDKYGAEIAVEKSDDAFLTKLQNVVLGDFYTFLNTGSLAGTATTWQAALAQAQGKVLDKFAGMAKDVTQVVGFANILDAYDYLGTADITVQTQFGINYIQNFMGYSTLFLLPATISGGSGIARNTVLATPVENIDLYYIDPGDSEFARLGLNYTTQGETNLIGFHAQGNYSTAVGESYAIMGMKLWAEYLDGIAKITVSAGG</sequence>
<reference evidence="2" key="1">
    <citation type="submission" date="2018-12" db="EMBL/GenBank/DDBJ databases">
        <title>Dusodibacter welbiota gen. nov., sp. nov., isolated from human faeces and emended description of the Oscillibacter genus.</title>
        <authorList>
            <person name="Le Roy T."/>
            <person name="Van der Smissen P."/>
            <person name="Delzenne N."/>
            <person name="Muccioli G."/>
            <person name="Collet J.F."/>
            <person name="Cani P.D."/>
        </authorList>
    </citation>
    <scope>NUCLEOTIDE SEQUENCE [LARGE SCALE GENOMIC DNA]</scope>
    <source>
        <strain evidence="2">J115</strain>
    </source>
</reference>
<dbReference type="EMBL" id="CP034413">
    <property type="protein sequence ID" value="QCI60992.1"/>
    <property type="molecule type" value="Genomic_DNA"/>
</dbReference>
<dbReference type="KEGG" id="obj:EIO64_07585"/>
<proteinExistence type="predicted"/>
<accession>A0A4D7B3H4</accession>
<name>A0A4D7B3H4_9FIRM</name>
<protein>
    <recommendedName>
        <fullName evidence="3">Phage capsid protein</fullName>
    </recommendedName>
</protein>
<keyword evidence="2" id="KW-1185">Reference proteome</keyword>
<dbReference type="AlphaFoldDB" id="A0A4D7B3H4"/>
<evidence type="ECO:0000313" key="2">
    <source>
        <dbReference type="Proteomes" id="UP000298642"/>
    </source>
</evidence>